<evidence type="ECO:0000256" key="1">
    <source>
        <dbReference type="SAM" id="SignalP"/>
    </source>
</evidence>
<feature type="signal peptide" evidence="1">
    <location>
        <begin position="1"/>
        <end position="22"/>
    </location>
</feature>
<dbReference type="InterPro" id="IPR024079">
    <property type="entry name" value="MetalloPept_cat_dom_sf"/>
</dbReference>
<gene>
    <name evidence="2" type="ORF">PCOR1329_LOCUS76741</name>
</gene>
<protein>
    <recommendedName>
        <fullName evidence="4">Peptidase M11 gametolysin domain-containing protein</fullName>
    </recommendedName>
</protein>
<comment type="caution">
    <text evidence="2">The sequence shown here is derived from an EMBL/GenBank/DDBJ whole genome shotgun (WGS) entry which is preliminary data.</text>
</comment>
<dbReference type="Proteomes" id="UP001189429">
    <property type="component" value="Unassembled WGS sequence"/>
</dbReference>
<accession>A0ABN9XHG6</accession>
<dbReference type="Gene3D" id="3.40.390.10">
    <property type="entry name" value="Collagenase (Catalytic Domain)"/>
    <property type="match status" value="1"/>
</dbReference>
<keyword evidence="3" id="KW-1185">Reference proteome</keyword>
<name>A0ABN9XHG6_9DINO</name>
<reference evidence="2" key="1">
    <citation type="submission" date="2023-10" db="EMBL/GenBank/DDBJ databases">
        <authorList>
            <person name="Chen Y."/>
            <person name="Shah S."/>
            <person name="Dougan E. K."/>
            <person name="Thang M."/>
            <person name="Chan C."/>
        </authorList>
    </citation>
    <scope>NUCLEOTIDE SEQUENCE [LARGE SCALE GENOMIC DNA]</scope>
</reference>
<organism evidence="2 3">
    <name type="scientific">Prorocentrum cordatum</name>
    <dbReference type="NCBI Taxonomy" id="2364126"/>
    <lineage>
        <taxon>Eukaryota</taxon>
        <taxon>Sar</taxon>
        <taxon>Alveolata</taxon>
        <taxon>Dinophyceae</taxon>
        <taxon>Prorocentrales</taxon>
        <taxon>Prorocentraceae</taxon>
        <taxon>Prorocentrum</taxon>
    </lineage>
</organism>
<dbReference type="EMBL" id="CAUYUJ010020558">
    <property type="protein sequence ID" value="CAK0899160.1"/>
    <property type="molecule type" value="Genomic_DNA"/>
</dbReference>
<keyword evidence="1" id="KW-0732">Signal</keyword>
<dbReference type="SUPFAM" id="SSF55486">
    <property type="entry name" value="Metalloproteases ('zincins'), catalytic domain"/>
    <property type="match status" value="1"/>
</dbReference>
<evidence type="ECO:0008006" key="4">
    <source>
        <dbReference type="Google" id="ProtNLM"/>
    </source>
</evidence>
<evidence type="ECO:0000313" key="2">
    <source>
        <dbReference type="EMBL" id="CAK0899160.1"/>
    </source>
</evidence>
<evidence type="ECO:0000313" key="3">
    <source>
        <dbReference type="Proteomes" id="UP001189429"/>
    </source>
</evidence>
<feature type="chain" id="PRO_5046019957" description="Peptidase M11 gametolysin domain-containing protein" evidence="1">
    <location>
        <begin position="23"/>
        <end position="290"/>
    </location>
</feature>
<proteinExistence type="predicted"/>
<sequence>MTLSLLHIVAATCACNVREVASVHVIPSGGDELRPSLHFRPELSPARTHEHSSPITPEELFNEYLDTHPDDAEYAPSGATGSMVSPSGSYGPILVVYMTYNGATPGYPDPLSLAGVQDLFWQVPGFNDSLYHSSWHKLWLDADSVDFFHMEAPVDPANWGSSLWNVYRSVSQHGAFMTQYQTRSYTNVMVLYPGSTFRASAYLPSSGSWNGWSQYQGQAITWQTFFHEVGHNWGLVHCGGYNADGTFSEYLDDAIMGYLEGTEVFGPQCCHALQARLADRGRGGGVCARV</sequence>